<feature type="compositionally biased region" description="Polar residues" evidence="1">
    <location>
        <begin position="595"/>
        <end position="605"/>
    </location>
</feature>
<dbReference type="Gene3D" id="2.60.450.10">
    <property type="entry name" value="Lipopolysaccharide (LPS) transport protein A like domain"/>
    <property type="match status" value="1"/>
</dbReference>
<keyword evidence="5" id="KW-1185">Reference proteome</keyword>
<feature type="domain" description="Organic solvent tolerance-like N-terminal" evidence="3">
    <location>
        <begin position="25"/>
        <end position="174"/>
    </location>
</feature>
<feature type="chain" id="PRO_5006212573" description="Organic solvent tolerance-like N-terminal domain-containing protein" evidence="2">
    <location>
        <begin position="21"/>
        <end position="605"/>
    </location>
</feature>
<accession>A0A0Q4BAK8</accession>
<dbReference type="STRING" id="1702214.AL399_01695"/>
<dbReference type="Proteomes" id="UP000054172">
    <property type="component" value="Unassembled WGS sequence"/>
</dbReference>
<evidence type="ECO:0000313" key="5">
    <source>
        <dbReference type="Proteomes" id="UP000054172"/>
    </source>
</evidence>
<evidence type="ECO:0000259" key="3">
    <source>
        <dbReference type="Pfam" id="PF13100"/>
    </source>
</evidence>
<name>A0A0Q4BAK8_9BACT</name>
<dbReference type="Pfam" id="PF13100">
    <property type="entry name" value="OstA_2"/>
    <property type="match status" value="1"/>
</dbReference>
<proteinExistence type="predicted"/>
<dbReference type="EMBL" id="LIIK01000005">
    <property type="protein sequence ID" value="KQM09414.1"/>
    <property type="molecule type" value="Genomic_DNA"/>
</dbReference>
<gene>
    <name evidence="4" type="ORF">AL399_01695</name>
</gene>
<evidence type="ECO:0000256" key="1">
    <source>
        <dbReference type="SAM" id="MobiDB-lite"/>
    </source>
</evidence>
<reference evidence="4" key="1">
    <citation type="submission" date="2015-08" db="EMBL/GenBank/DDBJ databases">
        <title>Candidatus Bacteriodes Periocalifornicus.</title>
        <authorList>
            <person name="McLean J.S."/>
            <person name="Kelley S."/>
        </authorList>
    </citation>
    <scope>NUCLEOTIDE SEQUENCE [LARGE SCALE GENOMIC DNA]</scope>
    <source>
        <strain evidence="4">12B</strain>
    </source>
</reference>
<dbReference type="InterPro" id="IPR005653">
    <property type="entry name" value="OstA-like_N"/>
</dbReference>
<feature type="region of interest" description="Disordered" evidence="1">
    <location>
        <begin position="577"/>
        <end position="605"/>
    </location>
</feature>
<organism evidence="4 5">
    <name type="scientific">Candidatus [Bacteroides] periocalifornicus</name>
    <dbReference type="NCBI Taxonomy" id="1702214"/>
    <lineage>
        <taxon>Bacteria</taxon>
        <taxon>Pseudomonadati</taxon>
        <taxon>Bacteroidota</taxon>
    </lineage>
</organism>
<protein>
    <recommendedName>
        <fullName evidence="3">Organic solvent tolerance-like N-terminal domain-containing protein</fullName>
    </recommendedName>
</protein>
<dbReference type="PATRIC" id="fig|1702214.3.peg.2114"/>
<comment type="caution">
    <text evidence="4">The sequence shown here is derived from an EMBL/GenBank/DDBJ whole genome shotgun (WGS) entry which is preliminary data.</text>
</comment>
<feature type="signal peptide" evidence="2">
    <location>
        <begin position="1"/>
        <end position="20"/>
    </location>
</feature>
<sequence length="605" mass="67870">MRRLAVCLLFGLLAATTTLAQRQVEVEILNAHEMRPRRMGSTTVFRLLGDVRLRHGEAVMVCDSAHVDQAANTFDAFGHVRIRSKDLRIAGDTLYYDGQSGNGRMLGRQVELHDTVEKAYLWANLLYFSTRDNTARYMTGGRIRRERTNLESKHGYYDSNQKLATVSRAVVYRSDSAEAYGDSIQYFQKLDLVKCWGKTRVYDREGMAYGLKVAIDQTNRTLEVEGEAAVDNGANRVYADWLFSNRRQGHTQAKGHVVLVDSLGYQRLYTQHLQYWRSPQLAVADDAPLLFSVDTSARPATDTLFLRMDTLRAWSELAERKVKAAQPALRSTITDGGVGEKASHQDTVGSRAISKVDDTVVSPGGASIVDTVRYARAVGGVRAFRRDLQLVADTLYLNGLDSTVTLLRAPFPFVWSDSAQGVAERIVGYFGRETLDSIRFVGKAIAAMQDDSVSFNQAGGALLVGLLEHNELRRVRVEGDAQLIFFMRDKGDLVGINRVECPSFTAHVAQNKPTDIYFYEGPKSDMIPPKSATQEDRKLFGFEWHDDIRPHSKGDIIPGWLTDFNFYQARRQLMEDFRQKDSPAIQAKRKEGTRSNELGQPATAQ</sequence>
<keyword evidence="2" id="KW-0732">Signal</keyword>
<evidence type="ECO:0000256" key="2">
    <source>
        <dbReference type="SAM" id="SignalP"/>
    </source>
</evidence>
<evidence type="ECO:0000313" key="4">
    <source>
        <dbReference type="EMBL" id="KQM09414.1"/>
    </source>
</evidence>
<dbReference type="AlphaFoldDB" id="A0A0Q4BAK8"/>